<dbReference type="Proteomes" id="UP000245119">
    <property type="component" value="Linkage Group LG2"/>
</dbReference>
<feature type="region of interest" description="Disordered" evidence="1">
    <location>
        <begin position="1"/>
        <end position="21"/>
    </location>
</feature>
<feature type="region of interest" description="Disordered" evidence="1">
    <location>
        <begin position="165"/>
        <end position="187"/>
    </location>
</feature>
<gene>
    <name evidence="2" type="ORF">C0Q70_03755</name>
</gene>
<evidence type="ECO:0000313" key="2">
    <source>
        <dbReference type="EMBL" id="PVD36765.1"/>
    </source>
</evidence>
<protein>
    <submittedName>
        <fullName evidence="2">Uncharacterized protein</fullName>
    </submittedName>
</protein>
<dbReference type="OrthoDB" id="10641668at2759"/>
<reference evidence="2 3" key="1">
    <citation type="submission" date="2018-04" db="EMBL/GenBank/DDBJ databases">
        <title>The genome of golden apple snail Pomacea canaliculata provides insight into stress tolerance and invasive adaptation.</title>
        <authorList>
            <person name="Liu C."/>
            <person name="Liu B."/>
            <person name="Ren Y."/>
            <person name="Zhang Y."/>
            <person name="Wang H."/>
            <person name="Li S."/>
            <person name="Jiang F."/>
            <person name="Yin L."/>
            <person name="Zhang G."/>
            <person name="Qian W."/>
            <person name="Fan W."/>
        </authorList>
    </citation>
    <scope>NUCLEOTIDE SEQUENCE [LARGE SCALE GENOMIC DNA]</scope>
    <source>
        <strain evidence="2">SZHN2017</strain>
        <tissue evidence="2">Muscle</tissue>
    </source>
</reference>
<keyword evidence="3" id="KW-1185">Reference proteome</keyword>
<feature type="compositionally biased region" description="Basic and acidic residues" evidence="1">
    <location>
        <begin position="11"/>
        <end position="21"/>
    </location>
</feature>
<dbReference type="AlphaFoldDB" id="A0A2T7PTL3"/>
<proteinExistence type="predicted"/>
<name>A0A2T7PTL3_POMCA</name>
<organism evidence="2 3">
    <name type="scientific">Pomacea canaliculata</name>
    <name type="common">Golden apple snail</name>
    <dbReference type="NCBI Taxonomy" id="400727"/>
    <lineage>
        <taxon>Eukaryota</taxon>
        <taxon>Metazoa</taxon>
        <taxon>Spiralia</taxon>
        <taxon>Lophotrochozoa</taxon>
        <taxon>Mollusca</taxon>
        <taxon>Gastropoda</taxon>
        <taxon>Caenogastropoda</taxon>
        <taxon>Architaenioglossa</taxon>
        <taxon>Ampullarioidea</taxon>
        <taxon>Ampullariidae</taxon>
        <taxon>Pomacea</taxon>
    </lineage>
</organism>
<sequence>MMQQAQQLQAQKEEEQRRKAMEALQQKQNLIRQMANLTVQFQEQKMKLLHGVTYQFLTFCKCSDTSEMLNRFFSESFGVPNGMDDWSMGVKDLGEDGAGFGANSSMGGNSSSSWSASFEISWGNSSGGMGGFNGSVSGGSNNSMPGGPSFNGSFSGGQSFNNSMMGQGGEAATTARPPADVTVTSDQDLQDRMERDQMEAKAKRFYQMDQQQRAKELFSGLVATLCERASEYVESVKSFEQYYIMYAAAMEANHQQQQQQQQQQFP</sequence>
<comment type="caution">
    <text evidence="2">The sequence shown here is derived from an EMBL/GenBank/DDBJ whole genome shotgun (WGS) entry which is preliminary data.</text>
</comment>
<evidence type="ECO:0000256" key="1">
    <source>
        <dbReference type="SAM" id="MobiDB-lite"/>
    </source>
</evidence>
<accession>A0A2T7PTL3</accession>
<feature type="compositionally biased region" description="Low complexity" evidence="1">
    <location>
        <begin position="1"/>
        <end position="10"/>
    </location>
</feature>
<dbReference type="EMBL" id="PZQS01000002">
    <property type="protein sequence ID" value="PVD36765.1"/>
    <property type="molecule type" value="Genomic_DNA"/>
</dbReference>
<evidence type="ECO:0000313" key="3">
    <source>
        <dbReference type="Proteomes" id="UP000245119"/>
    </source>
</evidence>